<evidence type="ECO:0000256" key="6">
    <source>
        <dbReference type="ARBA" id="ARBA00023239"/>
    </source>
</evidence>
<dbReference type="SUPFAM" id="SSF48576">
    <property type="entry name" value="Terpenoid synthases"/>
    <property type="match status" value="1"/>
</dbReference>
<evidence type="ECO:0000256" key="5">
    <source>
        <dbReference type="ARBA" id="ARBA00023211"/>
    </source>
</evidence>
<dbReference type="SFLD" id="SFLDS00005">
    <property type="entry name" value="Isoprenoid_Synthase_Type_I"/>
    <property type="match status" value="1"/>
</dbReference>
<evidence type="ECO:0000259" key="7">
    <source>
        <dbReference type="Pfam" id="PF01397"/>
    </source>
</evidence>
<evidence type="ECO:0000313" key="9">
    <source>
        <dbReference type="EMBL" id="VVB10895.1"/>
    </source>
</evidence>
<dbReference type="EMBL" id="CABITT030000007">
    <property type="protein sequence ID" value="VVB10895.1"/>
    <property type="molecule type" value="Genomic_DNA"/>
</dbReference>
<keyword evidence="4" id="KW-0460">Magnesium</keyword>
<keyword evidence="5" id="KW-0464">Manganese</keyword>
<proteinExistence type="predicted"/>
<dbReference type="Gene3D" id="1.50.10.130">
    <property type="entry name" value="Terpene synthase, N-terminal domain"/>
    <property type="match status" value="1"/>
</dbReference>
<dbReference type="GO" id="GO:0016102">
    <property type="term" value="P:diterpenoid biosynthetic process"/>
    <property type="evidence" value="ECO:0007669"/>
    <property type="project" value="InterPro"/>
</dbReference>
<comment type="caution">
    <text evidence="9">The sequence shown here is derived from an EMBL/GenBank/DDBJ whole genome shotgun (WGS) entry which is preliminary data.</text>
</comment>
<dbReference type="InterPro" id="IPR036965">
    <property type="entry name" value="Terpene_synth_N_sf"/>
</dbReference>
<feature type="domain" description="Terpene synthase metal-binding" evidence="8">
    <location>
        <begin position="295"/>
        <end position="532"/>
    </location>
</feature>
<keyword evidence="3" id="KW-0479">Metal-binding</keyword>
<dbReference type="FunFam" id="1.50.10.130:FF:000001">
    <property type="entry name" value="Isoprene synthase, chloroplastic"/>
    <property type="match status" value="1"/>
</dbReference>
<dbReference type="InterPro" id="IPR005630">
    <property type="entry name" value="Terpene_synthase_metal-bd"/>
</dbReference>
<dbReference type="InterPro" id="IPR008930">
    <property type="entry name" value="Terpenoid_cyclase/PrenylTrfase"/>
</dbReference>
<dbReference type="AlphaFoldDB" id="A0A565CB41"/>
<keyword evidence="6" id="KW-0456">Lyase</keyword>
<protein>
    <recommendedName>
        <fullName evidence="11">(+)-delta-cadinene synthase</fullName>
    </recommendedName>
</protein>
<dbReference type="GO" id="GO:0010333">
    <property type="term" value="F:terpene synthase activity"/>
    <property type="evidence" value="ECO:0007669"/>
    <property type="project" value="InterPro"/>
</dbReference>
<dbReference type="Pfam" id="PF03936">
    <property type="entry name" value="Terpene_synth_C"/>
    <property type="match status" value="1"/>
</dbReference>
<dbReference type="OrthoDB" id="1936865at2759"/>
<dbReference type="InterPro" id="IPR001906">
    <property type="entry name" value="Terpene_synth_N"/>
</dbReference>
<evidence type="ECO:0000256" key="1">
    <source>
        <dbReference type="ARBA" id="ARBA00001936"/>
    </source>
</evidence>
<evidence type="ECO:0000313" key="10">
    <source>
        <dbReference type="Proteomes" id="UP000489600"/>
    </source>
</evidence>
<dbReference type="Pfam" id="PF01397">
    <property type="entry name" value="Terpene_synth"/>
    <property type="match status" value="1"/>
</dbReference>
<dbReference type="SUPFAM" id="SSF48239">
    <property type="entry name" value="Terpenoid cyclases/Protein prenyltransferases"/>
    <property type="match status" value="1"/>
</dbReference>
<comment type="cofactor">
    <cofactor evidence="1">
        <name>Mn(2+)</name>
        <dbReference type="ChEBI" id="CHEBI:29035"/>
    </cofactor>
</comment>
<dbReference type="InterPro" id="IPR008949">
    <property type="entry name" value="Isoprenoid_synthase_dom_sf"/>
</dbReference>
<reference evidence="9" key="1">
    <citation type="submission" date="2019-07" db="EMBL/GenBank/DDBJ databases">
        <authorList>
            <person name="Dittberner H."/>
        </authorList>
    </citation>
    <scope>NUCLEOTIDE SEQUENCE [LARGE SCALE GENOMIC DNA]</scope>
</reference>
<feature type="domain" description="Terpene synthase N-terminal" evidence="7">
    <location>
        <begin position="55"/>
        <end position="238"/>
    </location>
</feature>
<dbReference type="SFLD" id="SFLDG01019">
    <property type="entry name" value="Terpene_Cyclase_Like_1_C_Termi"/>
    <property type="match status" value="1"/>
</dbReference>
<evidence type="ECO:0000259" key="8">
    <source>
        <dbReference type="Pfam" id="PF03936"/>
    </source>
</evidence>
<organism evidence="9 10">
    <name type="scientific">Arabis nemorensis</name>
    <dbReference type="NCBI Taxonomy" id="586526"/>
    <lineage>
        <taxon>Eukaryota</taxon>
        <taxon>Viridiplantae</taxon>
        <taxon>Streptophyta</taxon>
        <taxon>Embryophyta</taxon>
        <taxon>Tracheophyta</taxon>
        <taxon>Spermatophyta</taxon>
        <taxon>Magnoliopsida</taxon>
        <taxon>eudicotyledons</taxon>
        <taxon>Gunneridae</taxon>
        <taxon>Pentapetalae</taxon>
        <taxon>rosids</taxon>
        <taxon>malvids</taxon>
        <taxon>Brassicales</taxon>
        <taxon>Brassicaceae</taxon>
        <taxon>Arabideae</taxon>
        <taxon>Arabis</taxon>
    </lineage>
</organism>
<dbReference type="Gene3D" id="1.10.600.10">
    <property type="entry name" value="Farnesyl Diphosphate Synthase"/>
    <property type="match status" value="1"/>
</dbReference>
<evidence type="ECO:0000256" key="2">
    <source>
        <dbReference type="ARBA" id="ARBA00001946"/>
    </source>
</evidence>
<dbReference type="InterPro" id="IPR050148">
    <property type="entry name" value="Terpene_synthase-like"/>
</dbReference>
<evidence type="ECO:0000256" key="4">
    <source>
        <dbReference type="ARBA" id="ARBA00022842"/>
    </source>
</evidence>
<dbReference type="InterPro" id="IPR034741">
    <property type="entry name" value="Terpene_cyclase-like_1_C"/>
</dbReference>
<evidence type="ECO:0008006" key="11">
    <source>
        <dbReference type="Google" id="ProtNLM"/>
    </source>
</evidence>
<evidence type="ECO:0000256" key="3">
    <source>
        <dbReference type="ARBA" id="ARBA00022723"/>
    </source>
</evidence>
<gene>
    <name evidence="9" type="ORF">ANE_LOCUS21339</name>
</gene>
<dbReference type="PANTHER" id="PTHR31225:SF164">
    <property type="entry name" value="TRICYCLENE SYNTHASE, CHLOROPLASTIC"/>
    <property type="match status" value="1"/>
</dbReference>
<dbReference type="Proteomes" id="UP000489600">
    <property type="component" value="Unassembled WGS sequence"/>
</dbReference>
<dbReference type="FunFam" id="1.10.600.10:FF:000007">
    <property type="entry name" value="Isoprene synthase, chloroplastic"/>
    <property type="match status" value="1"/>
</dbReference>
<keyword evidence="10" id="KW-1185">Reference proteome</keyword>
<sequence length="594" mass="69383">MATLVQMGSPLIYSNALVKTTRRPKYFTCTSVAKITRGDESPMVPRRSANYQPSVWDHSHLLSAKNKYVNDKSVKARDLLKEKVRKMLDDEKNTYLDKLELIDDLEKLGVSYHFERQIANILAVSYHKDRRIVRECDIEKDLHATALEFRLFRQHGFNVSEDVFDVFMEDCGNFESEDINGLISLYEASYLSTKSDTKLQKIIRDFATRQLRDFVDTHDGTNSDFESCDVKEMVIQALDMPYYWRMRRLATRWYIDVYGKRHNKNRDLVEFAKIDFNIVQAIYQEELKNVSSWWKETCLGNQLYFARDRIVENYFWTIGQIQEPQFGNVGRIMTKVNALLTTIDDIYDIYGTLEELQLFTVAFENWDVNRLDDLPEYMRLCFLVVYNEVNIIGCDILRSKNINVIPYLRKSWADVCKAYLTEAKWYKTGHKPNLKEYMQNAWISISAPTIFVHFYCVFSDQLSIQVLETLTQHQQNVVRSSASVFRLANDLVTSPLARGDVPKSIECYMNETGASEEEARSYVRQMINDSWDEMNYEMIAHTSSLLHHDFVETVMNLARMSQCMYQYGDGHGSPEKAKIVERVMSLLFNPVSLD</sequence>
<dbReference type="GO" id="GO:0000287">
    <property type="term" value="F:magnesium ion binding"/>
    <property type="evidence" value="ECO:0007669"/>
    <property type="project" value="InterPro"/>
</dbReference>
<dbReference type="InterPro" id="IPR044814">
    <property type="entry name" value="Terpene_cyclase_plant_C1"/>
</dbReference>
<dbReference type="CDD" id="cd00684">
    <property type="entry name" value="Terpene_cyclase_plant_C1"/>
    <property type="match status" value="1"/>
</dbReference>
<accession>A0A565CB41</accession>
<comment type="cofactor">
    <cofactor evidence="2">
        <name>Mg(2+)</name>
        <dbReference type="ChEBI" id="CHEBI:18420"/>
    </cofactor>
</comment>
<dbReference type="PANTHER" id="PTHR31225">
    <property type="entry name" value="OS04G0344100 PROTEIN-RELATED"/>
    <property type="match status" value="1"/>
</dbReference>
<name>A0A565CB41_9BRAS</name>